<evidence type="ECO:0000313" key="2">
    <source>
        <dbReference type="EMBL" id="KHJ34396.1"/>
    </source>
</evidence>
<keyword evidence="3" id="KW-1185">Reference proteome</keyword>
<feature type="compositionally biased region" description="Acidic residues" evidence="1">
    <location>
        <begin position="11"/>
        <end position="21"/>
    </location>
</feature>
<feature type="compositionally biased region" description="Polar residues" evidence="1">
    <location>
        <begin position="25"/>
        <end position="39"/>
    </location>
</feature>
<dbReference type="Proteomes" id="UP000030854">
    <property type="component" value="Unassembled WGS sequence"/>
</dbReference>
<dbReference type="AlphaFoldDB" id="A0A0B1PBT1"/>
<sequence>MSTLADQLLQDFEDSDPEDEDNRQAQESLSKDGVSSDSNGIIFHDVSRESMELDDDEEADDDEDQVMSGVETSSLNVQDEDNMKANVEKMELGAVDDVRSVARKMKKIEPVLEKVYISISVY</sequence>
<comment type="caution">
    <text evidence="2">The sequence shown here is derived from an EMBL/GenBank/DDBJ whole genome shotgun (WGS) entry which is preliminary data.</text>
</comment>
<evidence type="ECO:0000256" key="1">
    <source>
        <dbReference type="SAM" id="MobiDB-lite"/>
    </source>
</evidence>
<dbReference type="HOGENOM" id="CLU_2108384_0_0_1"/>
<dbReference type="EMBL" id="JNVN01000894">
    <property type="protein sequence ID" value="KHJ34396.1"/>
    <property type="molecule type" value="Genomic_DNA"/>
</dbReference>
<evidence type="ECO:0000313" key="3">
    <source>
        <dbReference type="Proteomes" id="UP000030854"/>
    </source>
</evidence>
<feature type="region of interest" description="Disordered" evidence="1">
    <location>
        <begin position="1"/>
        <end position="70"/>
    </location>
</feature>
<accession>A0A0B1PBT1</accession>
<dbReference type="STRING" id="52586.A0A0B1PBT1"/>
<name>A0A0B1PBT1_UNCNE</name>
<proteinExistence type="predicted"/>
<dbReference type="OMA" id="RENDTMM"/>
<feature type="compositionally biased region" description="Acidic residues" evidence="1">
    <location>
        <begin position="52"/>
        <end position="65"/>
    </location>
</feature>
<organism evidence="2 3">
    <name type="scientific">Uncinula necator</name>
    <name type="common">Grape powdery mildew</name>
    <dbReference type="NCBI Taxonomy" id="52586"/>
    <lineage>
        <taxon>Eukaryota</taxon>
        <taxon>Fungi</taxon>
        <taxon>Dikarya</taxon>
        <taxon>Ascomycota</taxon>
        <taxon>Pezizomycotina</taxon>
        <taxon>Leotiomycetes</taxon>
        <taxon>Erysiphales</taxon>
        <taxon>Erysiphaceae</taxon>
        <taxon>Erysiphe</taxon>
    </lineage>
</organism>
<reference evidence="2 3" key="1">
    <citation type="journal article" date="2014" name="BMC Genomics">
        <title>Adaptive genomic structural variation in the grape powdery mildew pathogen, Erysiphe necator.</title>
        <authorList>
            <person name="Jones L."/>
            <person name="Riaz S."/>
            <person name="Morales-Cruz A."/>
            <person name="Amrine K.C."/>
            <person name="McGuire B."/>
            <person name="Gubler W.D."/>
            <person name="Walker M.A."/>
            <person name="Cantu D."/>
        </authorList>
    </citation>
    <scope>NUCLEOTIDE SEQUENCE [LARGE SCALE GENOMIC DNA]</scope>
    <source>
        <strain evidence="3">c</strain>
    </source>
</reference>
<protein>
    <submittedName>
        <fullName evidence="2">Putative pre-mrna-processing factor 31</fullName>
    </submittedName>
</protein>
<dbReference type="OrthoDB" id="4771285at2759"/>
<gene>
    <name evidence="2" type="ORF">EV44_g1814</name>
</gene>